<comment type="caution">
    <text evidence="2">The sequence shown here is derived from an EMBL/GenBank/DDBJ whole genome shotgun (WGS) entry which is preliminary data.</text>
</comment>
<dbReference type="EMBL" id="QKTW01000020">
    <property type="protein sequence ID" value="PZF71973.1"/>
    <property type="molecule type" value="Genomic_DNA"/>
</dbReference>
<accession>A0A2W2BVW1</accession>
<feature type="transmembrane region" description="Helical" evidence="1">
    <location>
        <begin position="95"/>
        <end position="117"/>
    </location>
</feature>
<reference evidence="2 3" key="1">
    <citation type="submission" date="2018-06" db="EMBL/GenBank/DDBJ databases">
        <title>Mucibacter soli gen. nov., sp. nov., a new member of the family Chitinophagaceae producing mucin.</title>
        <authorList>
            <person name="Kim M.-K."/>
            <person name="Park S."/>
            <person name="Kim T.-S."/>
            <person name="Joung Y."/>
            <person name="Han J.-H."/>
            <person name="Kim S.B."/>
        </authorList>
    </citation>
    <scope>NUCLEOTIDE SEQUENCE [LARGE SCALE GENOMIC DNA]</scope>
    <source>
        <strain evidence="2 3">R1-15</strain>
    </source>
</reference>
<feature type="transmembrane region" description="Helical" evidence="1">
    <location>
        <begin position="44"/>
        <end position="63"/>
    </location>
</feature>
<keyword evidence="1" id="KW-0812">Transmembrane</keyword>
<feature type="transmembrane region" description="Helical" evidence="1">
    <location>
        <begin position="18"/>
        <end position="37"/>
    </location>
</feature>
<dbReference type="OrthoDB" id="678623at2"/>
<dbReference type="RefSeq" id="WP_123985368.1">
    <property type="nucleotide sequence ID" value="NZ_QKTW01000020.1"/>
</dbReference>
<evidence type="ECO:0000313" key="2">
    <source>
        <dbReference type="EMBL" id="PZF71973.1"/>
    </source>
</evidence>
<evidence type="ECO:0000313" key="3">
    <source>
        <dbReference type="Proteomes" id="UP000248745"/>
    </source>
</evidence>
<keyword evidence="3" id="KW-1185">Reference proteome</keyword>
<evidence type="ECO:0000256" key="1">
    <source>
        <dbReference type="SAM" id="Phobius"/>
    </source>
</evidence>
<name>A0A2W2BVW1_9BACT</name>
<proteinExistence type="predicted"/>
<organism evidence="2 3">
    <name type="scientific">Taibaiella soli</name>
    <dbReference type="NCBI Taxonomy" id="1649169"/>
    <lineage>
        <taxon>Bacteria</taxon>
        <taxon>Pseudomonadati</taxon>
        <taxon>Bacteroidota</taxon>
        <taxon>Chitinophagia</taxon>
        <taxon>Chitinophagales</taxon>
        <taxon>Chitinophagaceae</taxon>
        <taxon>Taibaiella</taxon>
    </lineage>
</organism>
<sequence length="121" mass="14453">MRSTKTFFKDIISKPPMLFPWVALFHLVLCCISIYIYRTEPFPSIGWIQPAWIVASAIVWIFICDMKRWAAYTYVFLTSLSLLLRFLLKMNVTEISLYSSALFPMDVIFSFFVLYYFKRFR</sequence>
<protein>
    <submittedName>
        <fullName evidence="2">Uncharacterized protein</fullName>
    </submittedName>
</protein>
<keyword evidence="1" id="KW-1133">Transmembrane helix</keyword>
<dbReference type="Proteomes" id="UP000248745">
    <property type="component" value="Unassembled WGS sequence"/>
</dbReference>
<gene>
    <name evidence="2" type="ORF">DN068_15155</name>
</gene>
<keyword evidence="1" id="KW-0472">Membrane</keyword>
<feature type="transmembrane region" description="Helical" evidence="1">
    <location>
        <begin position="69"/>
        <end position="88"/>
    </location>
</feature>
<dbReference type="AlphaFoldDB" id="A0A2W2BVW1"/>